<dbReference type="InterPro" id="IPR036937">
    <property type="entry name" value="Adhesion_dom_fimbrial_sf"/>
</dbReference>
<organism evidence="7 8">
    <name type="scientific">Pseudomonas fulva</name>
    <dbReference type="NCBI Taxonomy" id="47880"/>
    <lineage>
        <taxon>Bacteria</taxon>
        <taxon>Pseudomonadati</taxon>
        <taxon>Pseudomonadota</taxon>
        <taxon>Gammaproteobacteria</taxon>
        <taxon>Pseudomonadales</taxon>
        <taxon>Pseudomonadaceae</taxon>
        <taxon>Pseudomonas</taxon>
    </lineage>
</organism>
<dbReference type="Pfam" id="PF00419">
    <property type="entry name" value="Fimbrial"/>
    <property type="match status" value="1"/>
</dbReference>
<evidence type="ECO:0000313" key="8">
    <source>
        <dbReference type="Proteomes" id="UP000594430"/>
    </source>
</evidence>
<accession>A0A7S9LA92</accession>
<evidence type="ECO:0000256" key="2">
    <source>
        <dbReference type="ARBA" id="ARBA00006671"/>
    </source>
</evidence>
<sequence>MKTSLLAASLGFLMTAIGTSANANTGLVMFDGKITADTCPIIISPPSGAIGSSVEMGELPASAFKASGEEYNQRTFALVVEEGAVCGFSSNKATVTFEGTADVSGNYFAVTPTSDGAKNVAIALRDRTGSAVAPGSASAEYDLNDTGQSRMVFHATYRATSVPVLPGAASASIHFTVDII</sequence>
<proteinExistence type="inferred from homology"/>
<gene>
    <name evidence="7" type="ORF">IZU98_06945</name>
</gene>
<comment type="subcellular location">
    <subcellularLocation>
        <location evidence="1">Fimbrium</location>
    </subcellularLocation>
</comment>
<comment type="similarity">
    <text evidence="2">Belongs to the fimbrial protein family.</text>
</comment>
<evidence type="ECO:0000313" key="7">
    <source>
        <dbReference type="EMBL" id="QPH50439.1"/>
    </source>
</evidence>
<name>A0A7S9LA92_9PSED</name>
<dbReference type="GeneID" id="93441351"/>
<evidence type="ECO:0000256" key="3">
    <source>
        <dbReference type="ARBA" id="ARBA00022729"/>
    </source>
</evidence>
<dbReference type="SUPFAM" id="SSF49401">
    <property type="entry name" value="Bacterial adhesins"/>
    <property type="match status" value="1"/>
</dbReference>
<evidence type="ECO:0000256" key="5">
    <source>
        <dbReference type="SAM" id="SignalP"/>
    </source>
</evidence>
<evidence type="ECO:0000259" key="6">
    <source>
        <dbReference type="Pfam" id="PF00419"/>
    </source>
</evidence>
<dbReference type="PANTHER" id="PTHR33420">
    <property type="entry name" value="FIMBRIAL SUBUNIT ELFA-RELATED"/>
    <property type="match status" value="1"/>
</dbReference>
<keyword evidence="4" id="KW-0281">Fimbrium</keyword>
<dbReference type="InterPro" id="IPR050263">
    <property type="entry name" value="Bact_Fimbrial_Adh_Pro"/>
</dbReference>
<dbReference type="GO" id="GO:0009289">
    <property type="term" value="C:pilus"/>
    <property type="evidence" value="ECO:0007669"/>
    <property type="project" value="UniProtKB-SubCell"/>
</dbReference>
<dbReference type="GO" id="GO:0043709">
    <property type="term" value="P:cell adhesion involved in single-species biofilm formation"/>
    <property type="evidence" value="ECO:0007669"/>
    <property type="project" value="TreeGrafter"/>
</dbReference>
<evidence type="ECO:0000256" key="1">
    <source>
        <dbReference type="ARBA" id="ARBA00004561"/>
    </source>
</evidence>
<dbReference type="Proteomes" id="UP000594430">
    <property type="component" value="Chromosome"/>
</dbReference>
<feature type="signal peptide" evidence="5">
    <location>
        <begin position="1"/>
        <end position="23"/>
    </location>
</feature>
<keyword evidence="3 5" id="KW-0732">Signal</keyword>
<dbReference type="RefSeq" id="WP_028687691.1">
    <property type="nucleotide sequence ID" value="NZ_BQHM01000011.1"/>
</dbReference>
<dbReference type="Gene3D" id="2.60.40.1090">
    <property type="entry name" value="Fimbrial-type adhesion domain"/>
    <property type="match status" value="1"/>
</dbReference>
<feature type="domain" description="Fimbrial-type adhesion" evidence="6">
    <location>
        <begin position="30"/>
        <end position="179"/>
    </location>
</feature>
<dbReference type="InterPro" id="IPR000259">
    <property type="entry name" value="Adhesion_dom_fimbrial"/>
</dbReference>
<reference evidence="7 8" key="1">
    <citation type="submission" date="2020-11" db="EMBL/GenBank/DDBJ databases">
        <title>Pseudomonas fulva producing VIM-24.</title>
        <authorList>
            <person name="Liu S."/>
        </authorList>
    </citation>
    <scope>NUCLEOTIDE SEQUENCE [LARGE SCALE GENOMIC DNA]</scope>
    <source>
        <strain evidence="7 8">ZDHY414</strain>
    </source>
</reference>
<dbReference type="PANTHER" id="PTHR33420:SF3">
    <property type="entry name" value="FIMBRIAL SUBUNIT ELFA"/>
    <property type="match status" value="1"/>
</dbReference>
<feature type="chain" id="PRO_5031370900" evidence="5">
    <location>
        <begin position="24"/>
        <end position="180"/>
    </location>
</feature>
<dbReference type="AlphaFoldDB" id="A0A7S9LA92"/>
<dbReference type="InterPro" id="IPR008966">
    <property type="entry name" value="Adhesion_dom_sf"/>
</dbReference>
<protein>
    <submittedName>
        <fullName evidence="7">Type 1 fimbrial protein</fullName>
    </submittedName>
</protein>
<dbReference type="EMBL" id="CP064946">
    <property type="protein sequence ID" value="QPH50439.1"/>
    <property type="molecule type" value="Genomic_DNA"/>
</dbReference>
<evidence type="ECO:0000256" key="4">
    <source>
        <dbReference type="ARBA" id="ARBA00023263"/>
    </source>
</evidence>